<proteinExistence type="predicted"/>
<reference evidence="1" key="1">
    <citation type="journal article" date="2020" name="MBio">
        <title>A New Family of DNA Viruses Causing Disease in Crustaceans from Diverse Aquatic Biomes.</title>
        <authorList>
            <person name="Subramaniam K."/>
            <person name="Behringer D.C."/>
            <person name="Bojko J."/>
            <person name="Yutin N."/>
            <person name="Clark A.S."/>
            <person name="Bateman K.S."/>
            <person name="van Aerle R."/>
            <person name="Bass D."/>
            <person name="Kerr R.C."/>
            <person name="Koonin E.V."/>
            <person name="Stentiford G.D."/>
            <person name="Waltzek T.B."/>
        </authorList>
    </citation>
    <scope>NUCLEOTIDE SEQUENCE</scope>
</reference>
<accession>A0A6G9HEY6</accession>
<protein>
    <submittedName>
        <fullName evidence="1">Uncharacterized protein</fullName>
    </submittedName>
</protein>
<organism evidence="1">
    <name type="scientific">Panulirus argus virus 1</name>
    <dbReference type="NCBI Taxonomy" id="380624"/>
    <lineage>
        <taxon>Viruses</taxon>
    </lineage>
</organism>
<gene>
    <name evidence="1" type="primary">ORF6</name>
</gene>
<sequence length="207" mass="23292">MDPSSFPASVNCEETSSSHVVAIDDQNCEEGRAGEEYSSVDAFINEVIYRLWEEPFVSLSDYERIMQKHLNIGLDQALSYCTPLFKYTNIRTKKELELLMETVNSDTVISNNYSVKSFLVTNRRVIYHILHTLLHNSGTKADFIAFVDSWKIAGMSATEGEIVNFLMTLMITGVVRLETIRNVLKFLIYQMGKISSPSPSSPSSPSS</sequence>
<name>A0A6G9HEY6_9VIRU</name>
<evidence type="ECO:0000313" key="1">
    <source>
        <dbReference type="EMBL" id="QIQ08627.1"/>
    </source>
</evidence>
<dbReference type="EMBL" id="MN604017">
    <property type="protein sequence ID" value="QIQ08627.1"/>
    <property type="molecule type" value="Genomic_DNA"/>
</dbReference>